<organism evidence="1">
    <name type="scientific">Lyngbya confervoides BDU141951</name>
    <dbReference type="NCBI Taxonomy" id="1574623"/>
    <lineage>
        <taxon>Bacteria</taxon>
        <taxon>Bacillati</taxon>
        <taxon>Cyanobacteriota</taxon>
        <taxon>Cyanophyceae</taxon>
        <taxon>Oscillatoriophycideae</taxon>
        <taxon>Oscillatoriales</taxon>
        <taxon>Microcoleaceae</taxon>
        <taxon>Lyngbya</taxon>
    </lineage>
</organism>
<comment type="caution">
    <text evidence="1">The sequence shown here is derived from an EMBL/GenBank/DDBJ whole genome shotgun (WGS) entry which is preliminary data.</text>
</comment>
<dbReference type="AlphaFoldDB" id="A0A0C1UWU4"/>
<protein>
    <submittedName>
        <fullName evidence="1">Uncharacterized protein</fullName>
    </submittedName>
</protein>
<evidence type="ECO:0000313" key="1">
    <source>
        <dbReference type="EMBL" id="NEV65587.1"/>
    </source>
</evidence>
<dbReference type="EMBL" id="JTHE02000002">
    <property type="protein sequence ID" value="NEV65587.1"/>
    <property type="molecule type" value="Genomic_DNA"/>
</dbReference>
<reference evidence="1" key="2">
    <citation type="journal article" date="2015" name="Genome Announc.">
        <title>Draft Genome Sequence of Filamentous Marine Cyanobacterium Lyngbya confervoides Strain BDU141951.</title>
        <authorList>
            <person name="Chandrababunaidu M.M."/>
            <person name="Sen D."/>
            <person name="Tripathy S."/>
        </authorList>
    </citation>
    <scope>NUCLEOTIDE SEQUENCE</scope>
    <source>
        <strain evidence="1">BDU141951</strain>
    </source>
</reference>
<reference evidence="1" key="1">
    <citation type="submission" date="2014-11" db="EMBL/GenBank/DDBJ databases">
        <authorList>
            <person name="Malar M.C."/>
            <person name="Sen D."/>
            <person name="Tripathy S."/>
        </authorList>
    </citation>
    <scope>NUCLEOTIDE SEQUENCE</scope>
    <source>
        <strain evidence="1">BDU141951</strain>
    </source>
</reference>
<gene>
    <name evidence="1" type="ORF">QQ91_000465</name>
</gene>
<reference evidence="1" key="3">
    <citation type="submission" date="2020-02" db="EMBL/GenBank/DDBJ databases">
        <authorList>
            <person name="Sarangi A.N."/>
            <person name="Ghosh S."/>
            <person name="Mukherjee M."/>
            <person name="Tripathy S."/>
        </authorList>
    </citation>
    <scope>NUCLEOTIDE SEQUENCE</scope>
    <source>
        <strain evidence="1">BDU141951</strain>
    </source>
</reference>
<sequence>MRSRNSDPETRLETLKLIIYLVPIFGFFPSLWSLYLRQGSQREQTVSKTAVTLALAWVMVYVLTAAGSQASDLVSTRLLVTSLLTTTGYFVTNLWLMVRLLQGGSARLPGVSKLGDRLP</sequence>
<name>A0A0C1UWU4_9CYAN</name>
<proteinExistence type="predicted"/>
<accession>A0A0C1UWU4</accession>